<dbReference type="EMBL" id="JAIMJA010000017">
    <property type="protein sequence ID" value="MCE2596297.1"/>
    <property type="molecule type" value="Genomic_DNA"/>
</dbReference>
<keyword evidence="2" id="KW-1185">Reference proteome</keyword>
<dbReference type="Proteomes" id="UP001201273">
    <property type="component" value="Unassembled WGS sequence"/>
</dbReference>
<name>A0ABS8WDA1_9GAMM</name>
<gene>
    <name evidence="1" type="ORF">K6Y31_15960</name>
</gene>
<evidence type="ECO:0000313" key="2">
    <source>
        <dbReference type="Proteomes" id="UP001201273"/>
    </source>
</evidence>
<organism evidence="1 2">
    <name type="scientific">Motilimonas cestriensis</name>
    <dbReference type="NCBI Taxonomy" id="2742685"/>
    <lineage>
        <taxon>Bacteria</taxon>
        <taxon>Pseudomonadati</taxon>
        <taxon>Pseudomonadota</taxon>
        <taxon>Gammaproteobacteria</taxon>
        <taxon>Alteromonadales</taxon>
        <taxon>Alteromonadales genera incertae sedis</taxon>
        <taxon>Motilimonas</taxon>
    </lineage>
</organism>
<evidence type="ECO:0000313" key="1">
    <source>
        <dbReference type="EMBL" id="MCE2596297.1"/>
    </source>
</evidence>
<reference evidence="1 2" key="1">
    <citation type="journal article" date="2022" name="Environ. Microbiol. Rep.">
        <title>Eco-phylogenetic analyses reveal divergent evolution of vitamin B12 metabolism in the marine bacterial family 'Psychromonadaceae'.</title>
        <authorList>
            <person name="Jin X."/>
            <person name="Yang Y."/>
            <person name="Cao H."/>
            <person name="Gao B."/>
            <person name="Zhao Z."/>
        </authorList>
    </citation>
    <scope>NUCLEOTIDE SEQUENCE [LARGE SCALE GENOMIC DNA]</scope>
    <source>
        <strain evidence="1 2">MKS20</strain>
    </source>
</reference>
<dbReference type="RefSeq" id="WP_233053941.1">
    <property type="nucleotide sequence ID" value="NZ_JAIMJA010000017.1"/>
</dbReference>
<comment type="caution">
    <text evidence="1">The sequence shown here is derived from an EMBL/GenBank/DDBJ whole genome shotgun (WGS) entry which is preliminary data.</text>
</comment>
<protein>
    <submittedName>
        <fullName evidence="1">Uncharacterized protein</fullName>
    </submittedName>
</protein>
<accession>A0ABS8WDA1</accession>
<sequence>MFSLEFKVLPHLDNSIYQPLCNQFKQISCQASVSQFRPTGALARFDWLLPCGVTMELTEPFYETQLDPVRESFVAPLKQLIETELYQKMIRAQDPFQLRNKDGSVKSTIFSMHCCLNYTMRSKNDEMNLRLMFPVNCTPLYFREAIFSFMQMLEDVHLASSTELFLEMLRNADGQGFGTRVLWYNAETGRTEFVDVERSQKSNAVVKKRIA</sequence>
<proteinExistence type="predicted"/>